<comment type="caution">
    <text evidence="1">The sequence shown here is derived from an EMBL/GenBank/DDBJ whole genome shotgun (WGS) entry which is preliminary data.</text>
</comment>
<protein>
    <submittedName>
        <fullName evidence="1">Uncharacterized protein</fullName>
    </submittedName>
</protein>
<dbReference type="EMBL" id="BMAV01000811">
    <property type="protein sequence ID" value="GFY38371.1"/>
    <property type="molecule type" value="Genomic_DNA"/>
</dbReference>
<organism evidence="1 2">
    <name type="scientific">Trichonephila inaurata madagascariensis</name>
    <dbReference type="NCBI Taxonomy" id="2747483"/>
    <lineage>
        <taxon>Eukaryota</taxon>
        <taxon>Metazoa</taxon>
        <taxon>Ecdysozoa</taxon>
        <taxon>Arthropoda</taxon>
        <taxon>Chelicerata</taxon>
        <taxon>Arachnida</taxon>
        <taxon>Araneae</taxon>
        <taxon>Araneomorphae</taxon>
        <taxon>Entelegynae</taxon>
        <taxon>Araneoidea</taxon>
        <taxon>Nephilidae</taxon>
        <taxon>Trichonephila</taxon>
        <taxon>Trichonephila inaurata</taxon>
    </lineage>
</organism>
<evidence type="ECO:0000313" key="1">
    <source>
        <dbReference type="EMBL" id="GFY38371.1"/>
    </source>
</evidence>
<name>A0A8X7BN76_9ARAC</name>
<dbReference type="AlphaFoldDB" id="A0A8X7BN76"/>
<accession>A0A8X7BN76</accession>
<evidence type="ECO:0000313" key="2">
    <source>
        <dbReference type="Proteomes" id="UP000886998"/>
    </source>
</evidence>
<keyword evidence="2" id="KW-1185">Reference proteome</keyword>
<dbReference type="Proteomes" id="UP000886998">
    <property type="component" value="Unassembled WGS sequence"/>
</dbReference>
<sequence length="97" mass="10999">MKSFGTLRTHEKCRDHSHTKCQAPGKCPRVAHVGPLLSLHPRGKRRTWLSRTFIVMQVFTDFCELTPPSYFFQGDTIPPTCGLHFPVNFDGLSSLEP</sequence>
<gene>
    <name evidence="1" type="ORF">TNIN_198841</name>
</gene>
<reference evidence="1" key="1">
    <citation type="submission" date="2020-08" db="EMBL/GenBank/DDBJ databases">
        <title>Multicomponent nature underlies the extraordinary mechanical properties of spider dragline silk.</title>
        <authorList>
            <person name="Kono N."/>
            <person name="Nakamura H."/>
            <person name="Mori M."/>
            <person name="Yoshida Y."/>
            <person name="Ohtoshi R."/>
            <person name="Malay A.D."/>
            <person name="Moran D.A.P."/>
            <person name="Tomita M."/>
            <person name="Numata K."/>
            <person name="Arakawa K."/>
        </authorList>
    </citation>
    <scope>NUCLEOTIDE SEQUENCE</scope>
</reference>
<proteinExistence type="predicted"/>